<dbReference type="PANTHER" id="PTHR10491">
    <property type="entry name" value="DTDP-4-DEHYDRORHAMNOSE REDUCTASE"/>
    <property type="match status" value="1"/>
</dbReference>
<feature type="active site" description="Proton donor" evidence="3">
    <location>
        <position position="129"/>
    </location>
</feature>
<dbReference type="Gene3D" id="2.60.120.10">
    <property type="entry name" value="Jelly Rolls"/>
    <property type="match status" value="1"/>
</dbReference>
<dbReference type="AlphaFoldDB" id="A0A1G9HFW2"/>
<dbReference type="EC" id="1.1.1.133" evidence="5"/>
<evidence type="ECO:0000256" key="1">
    <source>
        <dbReference type="ARBA" id="ARBA00010154"/>
    </source>
</evidence>
<dbReference type="STRING" id="686624.SAMN04488242_0270"/>
<dbReference type="InterPro" id="IPR036291">
    <property type="entry name" value="NAD(P)-bd_dom_sf"/>
</dbReference>
<dbReference type="InterPro" id="IPR029903">
    <property type="entry name" value="RmlD-like-bd"/>
</dbReference>
<evidence type="ECO:0000313" key="7">
    <source>
        <dbReference type="EMBL" id="SDL11624.1"/>
    </source>
</evidence>
<sequence length="463" mass="49978">MTELRIEKTAIEGLLVVRTPINVDNRGWFKENWQREKMVALGLPDFRPVQQNISYNQRRGAIRGIHAEPWDKFVSLASGSVFGAWVDLRPGPGFGTVVTLEMGVDVAVFVPYGVANSYQALEDVTTYSYLVDAHWSPEARSRYTYVNLFDPALGIAWPIGREESLVSDADLSHPLLADVTPMARPERGVVILGANGQLGSALRALLPGALALGRAELDVTDPAAVARFDFSQADTVINATGFTAVDDAETDGGRRRAWAVNATAVAHLAAAARQHDFTLVHVSSDYVFDGSRLEHDEDEPLSPLGVYGQSKAAGELAAMGAPRHLVVRTSWLVGNGKNFVATMATLADRGVSPSVIADTDGRLTFADDLAAAILHLVERGATGIYNFSNGGPAMSWHEIARLVFELRGRDAADVRAVTTEEYNAGRSHVAPRPPHSVFSLARIRATGFEPPEAADSLRAYLAP</sequence>
<evidence type="ECO:0000259" key="6">
    <source>
        <dbReference type="Pfam" id="PF04321"/>
    </source>
</evidence>
<comment type="pathway">
    <text evidence="5">Carbohydrate biosynthesis; dTDP-L-rhamnose biosynthesis.</text>
</comment>
<comment type="similarity">
    <text evidence="1">Belongs to the dTDP-4-dehydrorhamnose 3,5-epimerase family.</text>
</comment>
<dbReference type="InterPro" id="IPR005913">
    <property type="entry name" value="dTDP_dehydrorham_reduct"/>
</dbReference>
<dbReference type="GO" id="GO:0008830">
    <property type="term" value="F:dTDP-4-dehydrorhamnose 3,5-epimerase activity"/>
    <property type="evidence" value="ECO:0007669"/>
    <property type="project" value="InterPro"/>
</dbReference>
<dbReference type="OrthoDB" id="9803892at2"/>
<dbReference type="InterPro" id="IPR000888">
    <property type="entry name" value="RmlC-like"/>
</dbReference>
<feature type="active site" description="Proton acceptor" evidence="3">
    <location>
        <position position="66"/>
    </location>
</feature>
<dbReference type="CDD" id="cd05254">
    <property type="entry name" value="dTDP_HR_like_SDR_e"/>
    <property type="match status" value="1"/>
</dbReference>
<gene>
    <name evidence="7" type="ORF">SAMN04488242_0270</name>
</gene>
<keyword evidence="8" id="KW-1185">Reference proteome</keyword>
<evidence type="ECO:0000313" key="8">
    <source>
        <dbReference type="Proteomes" id="UP000199475"/>
    </source>
</evidence>
<dbReference type="Pfam" id="PF04321">
    <property type="entry name" value="RmlD_sub_bind"/>
    <property type="match status" value="1"/>
</dbReference>
<evidence type="ECO:0000256" key="5">
    <source>
        <dbReference type="RuleBase" id="RU364082"/>
    </source>
</evidence>
<feature type="site" description="Participates in a stacking interaction with the thymidine ring of dTDP-4-oxo-6-deoxyglucose" evidence="4">
    <location>
        <position position="135"/>
    </location>
</feature>
<keyword evidence="5" id="KW-0521">NADP</keyword>
<name>A0A1G9HFW2_9ACTN</name>
<evidence type="ECO:0000256" key="4">
    <source>
        <dbReference type="PIRSR" id="PIRSR600888-3"/>
    </source>
</evidence>
<reference evidence="7 8" key="1">
    <citation type="submission" date="2016-10" db="EMBL/GenBank/DDBJ databases">
        <authorList>
            <person name="de Groot N.N."/>
        </authorList>
    </citation>
    <scope>NUCLEOTIDE SEQUENCE [LARGE SCALE GENOMIC DNA]</scope>
    <source>
        <strain evidence="7 8">CGMCC 1.9159</strain>
    </source>
</reference>
<dbReference type="PANTHER" id="PTHR10491:SF4">
    <property type="entry name" value="METHIONINE ADENOSYLTRANSFERASE 2 SUBUNIT BETA"/>
    <property type="match status" value="1"/>
</dbReference>
<feature type="domain" description="RmlD-like substrate binding" evidence="6">
    <location>
        <begin position="189"/>
        <end position="461"/>
    </location>
</feature>
<comment type="function">
    <text evidence="5">Catalyzes the reduction of dTDP-6-deoxy-L-lyxo-4-hexulose to yield dTDP-L-rhamnose.</text>
</comment>
<dbReference type="SUPFAM" id="SSF51735">
    <property type="entry name" value="NAD(P)-binding Rossmann-fold domains"/>
    <property type="match status" value="1"/>
</dbReference>
<evidence type="ECO:0000256" key="3">
    <source>
        <dbReference type="PIRSR" id="PIRSR600888-1"/>
    </source>
</evidence>
<protein>
    <recommendedName>
        <fullName evidence="5">dTDP-4-dehydrorhamnose reductase</fullName>
        <ecNumber evidence="5">1.1.1.133</ecNumber>
    </recommendedName>
</protein>
<dbReference type="InterPro" id="IPR014710">
    <property type="entry name" value="RmlC-like_jellyroll"/>
</dbReference>
<dbReference type="UniPathway" id="UPA00124"/>
<dbReference type="RefSeq" id="WP_093248245.1">
    <property type="nucleotide sequence ID" value="NZ_FNGP01000001.1"/>
</dbReference>
<dbReference type="SUPFAM" id="SSF51182">
    <property type="entry name" value="RmlC-like cupins"/>
    <property type="match status" value="1"/>
</dbReference>
<dbReference type="Gene3D" id="3.40.50.720">
    <property type="entry name" value="NAD(P)-binding Rossmann-like Domain"/>
    <property type="match status" value="1"/>
</dbReference>
<dbReference type="EMBL" id="FNGP01000001">
    <property type="protein sequence ID" value="SDL11624.1"/>
    <property type="molecule type" value="Genomic_DNA"/>
</dbReference>
<dbReference type="GO" id="GO:0019305">
    <property type="term" value="P:dTDP-rhamnose biosynthetic process"/>
    <property type="evidence" value="ECO:0007669"/>
    <property type="project" value="UniProtKB-UniPathway"/>
</dbReference>
<dbReference type="Gene3D" id="3.90.25.10">
    <property type="entry name" value="UDP-galactose 4-epimerase, domain 1"/>
    <property type="match status" value="1"/>
</dbReference>
<evidence type="ECO:0000256" key="2">
    <source>
        <dbReference type="ARBA" id="ARBA00010944"/>
    </source>
</evidence>
<keyword evidence="5" id="KW-0560">Oxidoreductase</keyword>
<proteinExistence type="inferred from homology"/>
<comment type="similarity">
    <text evidence="2 5">Belongs to the dTDP-4-dehydrorhamnose reductase family.</text>
</comment>
<dbReference type="InterPro" id="IPR011051">
    <property type="entry name" value="RmlC_Cupin_sf"/>
</dbReference>
<accession>A0A1G9HFW2</accession>
<dbReference type="GO" id="GO:0008831">
    <property type="term" value="F:dTDP-4-dehydrorhamnose reductase activity"/>
    <property type="evidence" value="ECO:0007669"/>
    <property type="project" value="UniProtKB-EC"/>
</dbReference>
<dbReference type="Pfam" id="PF00908">
    <property type="entry name" value="dTDP_sugar_isom"/>
    <property type="match status" value="1"/>
</dbReference>
<dbReference type="Proteomes" id="UP000199475">
    <property type="component" value="Unassembled WGS sequence"/>
</dbReference>
<organism evidence="7 8">
    <name type="scientific">Tessaracoccus oleiagri</name>
    <dbReference type="NCBI Taxonomy" id="686624"/>
    <lineage>
        <taxon>Bacteria</taxon>
        <taxon>Bacillati</taxon>
        <taxon>Actinomycetota</taxon>
        <taxon>Actinomycetes</taxon>
        <taxon>Propionibacteriales</taxon>
        <taxon>Propionibacteriaceae</taxon>
        <taxon>Tessaracoccus</taxon>
    </lineage>
</organism>